<evidence type="ECO:0000256" key="1">
    <source>
        <dbReference type="ARBA" id="ARBA00001933"/>
    </source>
</evidence>
<evidence type="ECO:0000256" key="3">
    <source>
        <dbReference type="ARBA" id="ARBA00022679"/>
    </source>
</evidence>
<dbReference type="SUPFAM" id="SSF53686">
    <property type="entry name" value="Tryptophan synthase beta subunit-like PLP-dependent enzymes"/>
    <property type="match status" value="1"/>
</dbReference>
<dbReference type="NCBIfam" id="TIGR03945">
    <property type="entry name" value="PLP_SbnA_fam"/>
    <property type="match status" value="1"/>
</dbReference>
<dbReference type="InterPro" id="IPR001926">
    <property type="entry name" value="TrpB-like_PALP"/>
</dbReference>
<evidence type="ECO:0000313" key="6">
    <source>
        <dbReference type="EMBL" id="MUG44424.1"/>
    </source>
</evidence>
<comment type="cofactor">
    <cofactor evidence="1">
        <name>pyridoxal 5'-phosphate</name>
        <dbReference type="ChEBI" id="CHEBI:597326"/>
    </cofactor>
</comment>
<evidence type="ECO:0000259" key="5">
    <source>
        <dbReference type="Pfam" id="PF00291"/>
    </source>
</evidence>
<dbReference type="AlphaFoldDB" id="A0A7X2YYR8"/>
<sequence>MAKDWLSCIGNTPLVRLSRLFANDRGITVHAKLEMLNPNGSAKDRPAVRIISAALEQGLIGPGSVIVESSSGNMAISLAAICSRLGMRFISVVDPKTAPQNIRIMRAYGADVELVEQPDPETGEFLPARLNRVKQLVHSIPNSFWPNQYENENNYLSHKDGTMREIIAELGQVDYVIGGVSTCGTMLGCATFVKEQQLDTTIVAVDAVGSVILGGTKGKRFFPGLGAGIVPPFNQSKFTDNTIQVKEADMVTGCRMLAQHEAILAGPSSGAVVYALKEALFYEIPDNSVCVVILHDRGERYMDTVYNDEWVAQHLNAGSL</sequence>
<comment type="subunit">
    <text evidence="2">Homodimer.</text>
</comment>
<accession>A0A7X2YYR8</accession>
<keyword evidence="3" id="KW-0808">Transferase</keyword>
<gene>
    <name evidence="6" type="primary">sbnA</name>
    <name evidence="6" type="ORF">GNP95_05355</name>
</gene>
<dbReference type="Gene3D" id="3.40.50.1100">
    <property type="match status" value="2"/>
</dbReference>
<keyword evidence="4" id="KW-0663">Pyridoxal phosphate</keyword>
<dbReference type="RefSeq" id="WP_155609812.1">
    <property type="nucleotide sequence ID" value="NZ_WNZW01000001.1"/>
</dbReference>
<dbReference type="InterPro" id="IPR050214">
    <property type="entry name" value="Cys_Synth/Cystath_Beta-Synth"/>
</dbReference>
<evidence type="ECO:0000313" key="7">
    <source>
        <dbReference type="Proteomes" id="UP000447876"/>
    </source>
</evidence>
<dbReference type="CDD" id="cd01561">
    <property type="entry name" value="CBS_like"/>
    <property type="match status" value="1"/>
</dbReference>
<protein>
    <submittedName>
        <fullName evidence="6">2,3-diaminopropionate biosynthesis protein SbnA</fullName>
    </submittedName>
</protein>
<dbReference type="OrthoDB" id="9808024at2"/>
<comment type="caution">
    <text evidence="6">The sequence shown here is derived from an EMBL/GenBank/DDBJ whole genome shotgun (WGS) entry which is preliminary data.</text>
</comment>
<dbReference type="EMBL" id="WNZW01000001">
    <property type="protein sequence ID" value="MUG44424.1"/>
    <property type="molecule type" value="Genomic_DNA"/>
</dbReference>
<evidence type="ECO:0000256" key="4">
    <source>
        <dbReference type="ARBA" id="ARBA00022898"/>
    </source>
</evidence>
<name>A0A7X2YYR8_9BACL</name>
<evidence type="ECO:0000256" key="2">
    <source>
        <dbReference type="ARBA" id="ARBA00011738"/>
    </source>
</evidence>
<dbReference type="Pfam" id="PF00291">
    <property type="entry name" value="PALP"/>
    <property type="match status" value="1"/>
</dbReference>
<organism evidence="6 7">
    <name type="scientific">Paenibacillus woosongensis</name>
    <dbReference type="NCBI Taxonomy" id="307580"/>
    <lineage>
        <taxon>Bacteria</taxon>
        <taxon>Bacillati</taxon>
        <taxon>Bacillota</taxon>
        <taxon>Bacilli</taxon>
        <taxon>Bacillales</taxon>
        <taxon>Paenibacillaceae</taxon>
        <taxon>Paenibacillus</taxon>
    </lineage>
</organism>
<feature type="domain" description="Tryptophan synthase beta chain-like PALP" evidence="5">
    <location>
        <begin position="8"/>
        <end position="294"/>
    </location>
</feature>
<dbReference type="PANTHER" id="PTHR10314">
    <property type="entry name" value="CYSTATHIONINE BETA-SYNTHASE"/>
    <property type="match status" value="1"/>
</dbReference>
<proteinExistence type="predicted"/>
<reference evidence="6 7" key="1">
    <citation type="submission" date="2019-11" db="EMBL/GenBank/DDBJ databases">
        <title>Draft genome sequences of five Paenibacillus species of dairy origin.</title>
        <authorList>
            <person name="Olajide A.M."/>
            <person name="Chen S."/>
            <person name="Lapointe G."/>
        </authorList>
    </citation>
    <scope>NUCLEOTIDE SEQUENCE [LARGE SCALE GENOMIC DNA]</scope>
    <source>
        <strain evidence="6 7">12CR55</strain>
    </source>
</reference>
<dbReference type="GO" id="GO:0016740">
    <property type="term" value="F:transferase activity"/>
    <property type="evidence" value="ECO:0007669"/>
    <property type="project" value="UniProtKB-KW"/>
</dbReference>
<dbReference type="InterPro" id="IPR036052">
    <property type="entry name" value="TrpB-like_PALP_sf"/>
</dbReference>
<dbReference type="Proteomes" id="UP000447876">
    <property type="component" value="Unassembled WGS sequence"/>
</dbReference>
<dbReference type="GO" id="GO:1901605">
    <property type="term" value="P:alpha-amino acid metabolic process"/>
    <property type="evidence" value="ECO:0007669"/>
    <property type="project" value="UniProtKB-ARBA"/>
</dbReference>
<dbReference type="InterPro" id="IPR023927">
    <property type="entry name" value="SbnA"/>
</dbReference>